<dbReference type="GO" id="GO:0042619">
    <property type="term" value="P:poly-hydroxybutyrate biosynthetic process"/>
    <property type="evidence" value="ECO:0007669"/>
    <property type="project" value="InterPro"/>
</dbReference>
<dbReference type="AlphaFoldDB" id="A0A7Z0RYD3"/>
<dbReference type="NCBIfam" id="TIGR01829">
    <property type="entry name" value="AcAcCoA_reduct"/>
    <property type="match status" value="1"/>
</dbReference>
<dbReference type="PRINTS" id="PR00081">
    <property type="entry name" value="GDHRDH"/>
</dbReference>
<gene>
    <name evidence="5" type="primary">phbB</name>
    <name evidence="5" type="ORF">HZS80_08150</name>
</gene>
<sequence length="248" mass="26808">MTYQHTALVTGGMGGLGESIARTLHDAGHSVLVTHSPNNDHVQTWLQKQASEGYHFSAYSVDVADFDDCQRLANDIQAEGAVVDILINNAGITRDATFRKLSKVDWDAVMRTNLDSMFHVTQPFCEGMVERNWGRIVNISSINGSKGQFGQTNYAAAKAGIHGFTKSLAMEVAKRGVTVNTVSPGYMETKMVLAVPKEILESKVISQIPVGRLGKPDELAALVAFICSEQAGFMTGSNVAMNGGQHMF</sequence>
<comment type="caution">
    <text evidence="5">The sequence shown here is derived from an EMBL/GenBank/DDBJ whole genome shotgun (WGS) entry which is preliminary data.</text>
</comment>
<dbReference type="SUPFAM" id="SSF51735">
    <property type="entry name" value="NAD(P)-binding Rossmann-fold domains"/>
    <property type="match status" value="1"/>
</dbReference>
<accession>A0A7Z0RYD3</accession>
<dbReference type="InterPro" id="IPR050259">
    <property type="entry name" value="SDR"/>
</dbReference>
<comment type="similarity">
    <text evidence="1 3">Belongs to the short-chain dehydrogenases/reductases (SDR) family.</text>
</comment>
<evidence type="ECO:0000256" key="2">
    <source>
        <dbReference type="ARBA" id="ARBA00023002"/>
    </source>
</evidence>
<name>A0A7Z0RYD3_9GAMM</name>
<dbReference type="PANTHER" id="PTHR42879:SF2">
    <property type="entry name" value="3-OXOACYL-[ACYL-CARRIER-PROTEIN] REDUCTASE FABG"/>
    <property type="match status" value="1"/>
</dbReference>
<reference evidence="5 6" key="1">
    <citation type="journal article" date="2003" name="Extremophiles">
        <title>Halomonas glaciei sp. nov. isolated from fast ice of Adelie Land, Antarctica.</title>
        <authorList>
            <person name="Reddy G.S."/>
            <person name="Raghavan P.U."/>
            <person name="Sarita N.B."/>
            <person name="Prakash J.S."/>
            <person name="Nagesh N."/>
            <person name="Delille D."/>
            <person name="Shivaji S."/>
        </authorList>
    </citation>
    <scope>NUCLEOTIDE SEQUENCE [LARGE SCALE GENOMIC DNA]</scope>
    <source>
        <strain evidence="5 6">DD39</strain>
    </source>
</reference>
<dbReference type="EMBL" id="JACCDE010000009">
    <property type="protein sequence ID" value="NYS77688.1"/>
    <property type="molecule type" value="Genomic_DNA"/>
</dbReference>
<dbReference type="FunFam" id="3.40.50.720:FF:000173">
    <property type="entry name" value="3-oxoacyl-[acyl-carrier protein] reductase"/>
    <property type="match status" value="1"/>
</dbReference>
<dbReference type="InterPro" id="IPR020904">
    <property type="entry name" value="Sc_DH/Rdtase_CS"/>
</dbReference>
<dbReference type="InterPro" id="IPR002347">
    <property type="entry name" value="SDR_fam"/>
</dbReference>
<proteinExistence type="inferred from homology"/>
<dbReference type="InterPro" id="IPR011283">
    <property type="entry name" value="Acetoacetyl-CoA_reductase"/>
</dbReference>
<dbReference type="RefSeq" id="WP_179915750.1">
    <property type="nucleotide sequence ID" value="NZ_JACCDE010000009.1"/>
</dbReference>
<dbReference type="CDD" id="cd05333">
    <property type="entry name" value="BKR_SDR_c"/>
    <property type="match status" value="1"/>
</dbReference>
<evidence type="ECO:0000313" key="6">
    <source>
        <dbReference type="Proteomes" id="UP000526892"/>
    </source>
</evidence>
<keyword evidence="2 5" id="KW-0560">Oxidoreductase</keyword>
<dbReference type="GO" id="GO:0032787">
    <property type="term" value="P:monocarboxylic acid metabolic process"/>
    <property type="evidence" value="ECO:0007669"/>
    <property type="project" value="UniProtKB-ARBA"/>
</dbReference>
<dbReference type="NCBIfam" id="NF009466">
    <property type="entry name" value="PRK12826.1-2"/>
    <property type="match status" value="1"/>
</dbReference>
<dbReference type="SMART" id="SM00822">
    <property type="entry name" value="PKS_KR"/>
    <property type="match status" value="1"/>
</dbReference>
<evidence type="ECO:0000256" key="3">
    <source>
        <dbReference type="RuleBase" id="RU000363"/>
    </source>
</evidence>
<keyword evidence="6" id="KW-1185">Reference proteome</keyword>
<dbReference type="Gene3D" id="3.40.50.720">
    <property type="entry name" value="NAD(P)-binding Rossmann-like Domain"/>
    <property type="match status" value="1"/>
</dbReference>
<protein>
    <submittedName>
        <fullName evidence="5">Acetoacetyl-CoA reductase</fullName>
        <ecNumber evidence="5">1.1.1.36</ecNumber>
    </submittedName>
</protein>
<evidence type="ECO:0000259" key="4">
    <source>
        <dbReference type="SMART" id="SM00822"/>
    </source>
</evidence>
<dbReference type="EC" id="1.1.1.36" evidence="5"/>
<organism evidence="5 6">
    <name type="scientific">Vreelandella glaciei</name>
    <dbReference type="NCBI Taxonomy" id="186761"/>
    <lineage>
        <taxon>Bacteria</taxon>
        <taxon>Pseudomonadati</taxon>
        <taxon>Pseudomonadota</taxon>
        <taxon>Gammaproteobacteria</taxon>
        <taxon>Oceanospirillales</taxon>
        <taxon>Halomonadaceae</taxon>
        <taxon>Vreelandella</taxon>
    </lineage>
</organism>
<dbReference type="Pfam" id="PF00106">
    <property type="entry name" value="adh_short"/>
    <property type="match status" value="1"/>
</dbReference>
<evidence type="ECO:0000256" key="1">
    <source>
        <dbReference type="ARBA" id="ARBA00006484"/>
    </source>
</evidence>
<dbReference type="PANTHER" id="PTHR42879">
    <property type="entry name" value="3-OXOACYL-(ACYL-CARRIER-PROTEIN) REDUCTASE"/>
    <property type="match status" value="1"/>
</dbReference>
<dbReference type="InterPro" id="IPR057326">
    <property type="entry name" value="KR_dom"/>
</dbReference>
<dbReference type="PRINTS" id="PR00080">
    <property type="entry name" value="SDRFAMILY"/>
</dbReference>
<dbReference type="PROSITE" id="PS00061">
    <property type="entry name" value="ADH_SHORT"/>
    <property type="match status" value="1"/>
</dbReference>
<evidence type="ECO:0000313" key="5">
    <source>
        <dbReference type="EMBL" id="NYS77688.1"/>
    </source>
</evidence>
<feature type="domain" description="Ketoreductase" evidence="4">
    <location>
        <begin position="5"/>
        <end position="190"/>
    </location>
</feature>
<dbReference type="InterPro" id="IPR036291">
    <property type="entry name" value="NAD(P)-bd_dom_sf"/>
</dbReference>
<dbReference type="GO" id="GO:0018454">
    <property type="term" value="F:acetoacetyl-CoA reductase activity"/>
    <property type="evidence" value="ECO:0007669"/>
    <property type="project" value="UniProtKB-EC"/>
</dbReference>
<dbReference type="NCBIfam" id="NF009464">
    <property type="entry name" value="PRK12824.1"/>
    <property type="match status" value="1"/>
</dbReference>
<dbReference type="GO" id="GO:0005737">
    <property type="term" value="C:cytoplasm"/>
    <property type="evidence" value="ECO:0007669"/>
    <property type="project" value="InterPro"/>
</dbReference>
<dbReference type="Proteomes" id="UP000526892">
    <property type="component" value="Unassembled WGS sequence"/>
</dbReference>